<keyword evidence="2" id="KW-1185">Reference proteome</keyword>
<dbReference type="InterPro" id="IPR011006">
    <property type="entry name" value="CheY-like_superfamily"/>
</dbReference>
<organism evidence="1 2">
    <name type="scientific">Pseudochryseolinea flava</name>
    <dbReference type="NCBI Taxonomy" id="2059302"/>
    <lineage>
        <taxon>Bacteria</taxon>
        <taxon>Pseudomonadati</taxon>
        <taxon>Bacteroidota</taxon>
        <taxon>Cytophagia</taxon>
        <taxon>Cytophagales</taxon>
        <taxon>Fulvivirgaceae</taxon>
        <taxon>Pseudochryseolinea</taxon>
    </lineage>
</organism>
<comment type="caution">
    <text evidence="1">The sequence shown here is derived from an EMBL/GenBank/DDBJ whole genome shotgun (WGS) entry which is preliminary data.</text>
</comment>
<evidence type="ECO:0000313" key="1">
    <source>
        <dbReference type="EMBL" id="RAW01545.1"/>
    </source>
</evidence>
<accession>A0A364Y5P3</accession>
<reference evidence="1 2" key="1">
    <citation type="submission" date="2018-06" db="EMBL/GenBank/DDBJ databases">
        <title>Chryseolinea flavus sp. nov., a member of the phylum Bacteroidetes isolated from soil.</title>
        <authorList>
            <person name="Li Y."/>
            <person name="Wang J."/>
        </authorList>
    </citation>
    <scope>NUCLEOTIDE SEQUENCE [LARGE SCALE GENOMIC DNA]</scope>
    <source>
        <strain evidence="1 2">SDU1-6</strain>
    </source>
</reference>
<proteinExistence type="predicted"/>
<dbReference type="Gene3D" id="3.40.50.2300">
    <property type="match status" value="1"/>
</dbReference>
<dbReference type="SUPFAM" id="SSF52172">
    <property type="entry name" value="CheY-like"/>
    <property type="match status" value="1"/>
</dbReference>
<protein>
    <recommendedName>
        <fullName evidence="3">Response regulatory domain-containing protein</fullName>
    </recommendedName>
</protein>
<sequence length="132" mass="14920">MRTAVIIDDNIDEVELLEQALKEADPLIDCICLVFPDEALFVIENEFKICPEFIFLNTEVKRKSGMACLLRLGVLPTLRKSTIVILTKVLPPPLVEVYQNLGADFAFQTPTSKSQYKDLIFEVMQKSSRNVA</sequence>
<evidence type="ECO:0008006" key="3">
    <source>
        <dbReference type="Google" id="ProtNLM"/>
    </source>
</evidence>
<dbReference type="RefSeq" id="WP_112746284.1">
    <property type="nucleotide sequence ID" value="NZ_QMFY01000003.1"/>
</dbReference>
<dbReference type="Proteomes" id="UP000251889">
    <property type="component" value="Unassembled WGS sequence"/>
</dbReference>
<dbReference type="AlphaFoldDB" id="A0A364Y5P3"/>
<gene>
    <name evidence="1" type="ORF">DQQ10_07750</name>
</gene>
<evidence type="ECO:0000313" key="2">
    <source>
        <dbReference type="Proteomes" id="UP000251889"/>
    </source>
</evidence>
<name>A0A364Y5P3_9BACT</name>
<dbReference type="EMBL" id="QMFY01000003">
    <property type="protein sequence ID" value="RAW01545.1"/>
    <property type="molecule type" value="Genomic_DNA"/>
</dbReference>